<gene>
    <name evidence="2" type="ORF">FHG89_28660</name>
</gene>
<evidence type="ECO:0000256" key="1">
    <source>
        <dbReference type="SAM" id="MobiDB-lite"/>
    </source>
</evidence>
<organism evidence="2 3">
    <name type="scientific">Micromonospora orduensis</name>
    <dbReference type="NCBI Taxonomy" id="1420891"/>
    <lineage>
        <taxon>Bacteria</taxon>
        <taxon>Bacillati</taxon>
        <taxon>Actinomycetota</taxon>
        <taxon>Actinomycetes</taxon>
        <taxon>Micromonosporales</taxon>
        <taxon>Micromonosporaceae</taxon>
        <taxon>Micromonospora</taxon>
    </lineage>
</organism>
<accession>A0A5C4QBG1</accession>
<dbReference type="InterPro" id="IPR016032">
    <property type="entry name" value="Sig_transdc_resp-reg_C-effctor"/>
</dbReference>
<keyword evidence="3" id="KW-1185">Reference proteome</keyword>
<dbReference type="SUPFAM" id="SSF46894">
    <property type="entry name" value="C-terminal effector domain of the bipartite response regulators"/>
    <property type="match status" value="1"/>
</dbReference>
<evidence type="ECO:0000313" key="2">
    <source>
        <dbReference type="EMBL" id="TNH22715.1"/>
    </source>
</evidence>
<dbReference type="GO" id="GO:0003677">
    <property type="term" value="F:DNA binding"/>
    <property type="evidence" value="ECO:0007669"/>
    <property type="project" value="InterPro"/>
</dbReference>
<dbReference type="GO" id="GO:0006355">
    <property type="term" value="P:regulation of DNA-templated transcription"/>
    <property type="evidence" value="ECO:0007669"/>
    <property type="project" value="InterPro"/>
</dbReference>
<proteinExistence type="predicted"/>
<reference evidence="2 3" key="1">
    <citation type="submission" date="2019-06" db="EMBL/GenBank/DDBJ databases">
        <title>Micromonospora ordensis sp. nov., isolated from deep marine sediment.</title>
        <authorList>
            <person name="Veyisoglu A."/>
            <person name="Carro L."/>
            <person name="Klenk H.-P."/>
            <person name="Sahin N."/>
        </authorList>
    </citation>
    <scope>NUCLEOTIDE SEQUENCE [LARGE SCALE GENOMIC DNA]</scope>
    <source>
        <strain evidence="2 3">S2509</strain>
    </source>
</reference>
<evidence type="ECO:0000313" key="3">
    <source>
        <dbReference type="Proteomes" id="UP000306145"/>
    </source>
</evidence>
<protein>
    <submittedName>
        <fullName evidence="2">Response regulator transcription factor</fullName>
    </submittedName>
</protein>
<dbReference type="Gene3D" id="1.10.10.10">
    <property type="entry name" value="Winged helix-like DNA-binding domain superfamily/Winged helix DNA-binding domain"/>
    <property type="match status" value="1"/>
</dbReference>
<dbReference type="OrthoDB" id="9808843at2"/>
<feature type="compositionally biased region" description="Basic residues" evidence="1">
    <location>
        <begin position="107"/>
        <end position="121"/>
    </location>
</feature>
<dbReference type="InterPro" id="IPR036388">
    <property type="entry name" value="WH-like_DNA-bd_sf"/>
</dbReference>
<name>A0A5C4QBG1_9ACTN</name>
<comment type="caution">
    <text evidence="2">The sequence shown here is derived from an EMBL/GenBank/DDBJ whole genome shotgun (WGS) entry which is preliminary data.</text>
</comment>
<sequence>MRVGPVPETLFGGLRHTGRQCCGGICTTGSDRVEWHRARTVGHPQPGARAAATGARGIAQRLGVSPKTVRDNVSTLLVKLRVGTRAEAIALARDEGLGAPLPGDRPGRRRAATGRAVRPRTQRPGPEWCRGCRSRRSGDVDVAAPHVGLVHV</sequence>
<dbReference type="Proteomes" id="UP000306145">
    <property type="component" value="Unassembled WGS sequence"/>
</dbReference>
<dbReference type="EMBL" id="VDFY01000257">
    <property type="protein sequence ID" value="TNH22715.1"/>
    <property type="molecule type" value="Genomic_DNA"/>
</dbReference>
<feature type="region of interest" description="Disordered" evidence="1">
    <location>
        <begin position="99"/>
        <end position="126"/>
    </location>
</feature>
<dbReference type="AlphaFoldDB" id="A0A5C4QBG1"/>